<reference evidence="9 10" key="1">
    <citation type="submission" date="2019-03" db="EMBL/GenBank/DDBJ databases">
        <authorList>
            <person name="Kim M.K.M."/>
        </authorList>
    </citation>
    <scope>NUCLEOTIDE SEQUENCE [LARGE SCALE GENOMIC DNA]</scope>
    <source>
        <strain evidence="9 10">18JY15-6</strain>
    </source>
</reference>
<comment type="similarity">
    <text evidence="6">Belongs to the TPP enzyme family. MenD subfamily.</text>
</comment>
<evidence type="ECO:0000256" key="4">
    <source>
        <dbReference type="ARBA" id="ARBA00023052"/>
    </source>
</evidence>
<dbReference type="AlphaFoldDB" id="A0A4R1C2X8"/>
<dbReference type="GO" id="GO:0030145">
    <property type="term" value="F:manganese ion binding"/>
    <property type="evidence" value="ECO:0007669"/>
    <property type="project" value="UniProtKB-UniRule"/>
</dbReference>
<dbReference type="GO" id="GO:0009234">
    <property type="term" value="P:menaquinone biosynthetic process"/>
    <property type="evidence" value="ECO:0007669"/>
    <property type="project" value="UniProtKB-UniRule"/>
</dbReference>
<dbReference type="GO" id="GO:0070204">
    <property type="term" value="F:2-succinyl-5-enolpyruvyl-6-hydroxy-3-cyclohexene-1-carboxylic-acid synthase activity"/>
    <property type="evidence" value="ECO:0007669"/>
    <property type="project" value="UniProtKB-UniRule"/>
</dbReference>
<evidence type="ECO:0000256" key="5">
    <source>
        <dbReference type="ARBA" id="ARBA00023211"/>
    </source>
</evidence>
<comment type="cofactor">
    <cofactor evidence="6">
        <name>Mg(2+)</name>
        <dbReference type="ChEBI" id="CHEBI:18420"/>
    </cofactor>
    <cofactor evidence="6">
        <name>Mn(2+)</name>
        <dbReference type="ChEBI" id="CHEBI:29035"/>
    </cofactor>
</comment>
<dbReference type="GO" id="GO:0000287">
    <property type="term" value="F:magnesium ion binding"/>
    <property type="evidence" value="ECO:0007669"/>
    <property type="project" value="UniProtKB-UniRule"/>
</dbReference>
<dbReference type="UniPathway" id="UPA00079"/>
<dbReference type="EMBL" id="SJZJ01000013">
    <property type="protein sequence ID" value="TCJ24368.1"/>
    <property type="molecule type" value="Genomic_DNA"/>
</dbReference>
<evidence type="ECO:0000259" key="7">
    <source>
        <dbReference type="Pfam" id="PF02775"/>
    </source>
</evidence>
<dbReference type="PIRSF" id="PIRSF004983">
    <property type="entry name" value="MenD"/>
    <property type="match status" value="1"/>
</dbReference>
<dbReference type="EC" id="2.2.1.9" evidence="6"/>
<evidence type="ECO:0000256" key="3">
    <source>
        <dbReference type="ARBA" id="ARBA00022842"/>
    </source>
</evidence>
<comment type="pathway">
    <text evidence="6">Quinol/quinone metabolism; 1,4-dihydroxy-2-naphthoate biosynthesis; 1,4-dihydroxy-2-naphthoate from chorismate: step 2/7.</text>
</comment>
<evidence type="ECO:0000256" key="6">
    <source>
        <dbReference type="HAMAP-Rule" id="MF_01659"/>
    </source>
</evidence>
<dbReference type="OrthoDB" id="9791859at2"/>
<gene>
    <name evidence="6 9" type="primary">menD</name>
    <name evidence="9" type="ORF">EPD65_09145</name>
</gene>
<dbReference type="NCBIfam" id="TIGR00173">
    <property type="entry name" value="menD"/>
    <property type="match status" value="1"/>
</dbReference>
<dbReference type="Pfam" id="PF02776">
    <property type="entry name" value="TPP_enzyme_N"/>
    <property type="match status" value="1"/>
</dbReference>
<keyword evidence="10" id="KW-1185">Reference proteome</keyword>
<comment type="function">
    <text evidence="6">Catalyzes the thiamine diphosphate-dependent decarboxylation of 2-oxoglutarate and the subsequent addition of the resulting succinic semialdehyde-thiamine pyrophosphate anion to isochorismate to yield 2-succinyl-5-enolpyruvyl-6-hydroxy-3-cyclohexene-1-carboxylate (SEPHCHC).</text>
</comment>
<comment type="caution">
    <text evidence="9">The sequence shown here is derived from an EMBL/GenBank/DDBJ whole genome shotgun (WGS) entry which is preliminary data.</text>
</comment>
<organism evidence="9 10">
    <name type="scientific">Nocardioides jejuensis</name>
    <dbReference type="NCBI Taxonomy" id="2502782"/>
    <lineage>
        <taxon>Bacteria</taxon>
        <taxon>Bacillati</taxon>
        <taxon>Actinomycetota</taxon>
        <taxon>Actinomycetes</taxon>
        <taxon>Propionibacteriales</taxon>
        <taxon>Nocardioidaceae</taxon>
        <taxon>Nocardioides</taxon>
    </lineage>
</organism>
<proteinExistence type="inferred from homology"/>
<name>A0A4R1C2X8_9ACTN</name>
<comment type="subunit">
    <text evidence="6">Homodimer.</text>
</comment>
<dbReference type="UniPathway" id="UPA01057">
    <property type="reaction ID" value="UER00164"/>
</dbReference>
<dbReference type="CDD" id="cd07037">
    <property type="entry name" value="TPP_PYR_MenD"/>
    <property type="match status" value="1"/>
</dbReference>
<dbReference type="CDD" id="cd02009">
    <property type="entry name" value="TPP_SHCHC_synthase"/>
    <property type="match status" value="1"/>
</dbReference>
<evidence type="ECO:0000313" key="9">
    <source>
        <dbReference type="EMBL" id="TCJ24368.1"/>
    </source>
</evidence>
<keyword evidence="2 6" id="KW-0479">Metal-binding</keyword>
<dbReference type="Gene3D" id="3.40.50.970">
    <property type="match status" value="2"/>
</dbReference>
<feature type="domain" description="Thiamine pyrophosphate enzyme N-terminal TPP-binding" evidence="8">
    <location>
        <begin position="7"/>
        <end position="123"/>
    </location>
</feature>
<dbReference type="InterPro" id="IPR004433">
    <property type="entry name" value="MenaQ_synth_MenD"/>
</dbReference>
<dbReference type="InterPro" id="IPR012001">
    <property type="entry name" value="Thiamin_PyroP_enz_TPP-bd_dom"/>
</dbReference>
<dbReference type="InterPro" id="IPR011766">
    <property type="entry name" value="TPP_enzyme_TPP-bd"/>
</dbReference>
<comment type="pathway">
    <text evidence="6">Quinol/quinone metabolism; menaquinone biosynthesis.</text>
</comment>
<keyword evidence="3 6" id="KW-0460">Magnesium</keyword>
<dbReference type="PANTHER" id="PTHR42916:SF1">
    <property type="entry name" value="PROTEIN PHYLLO, CHLOROPLASTIC"/>
    <property type="match status" value="1"/>
</dbReference>
<feature type="domain" description="Thiamine pyrophosphate enzyme TPP-binding" evidence="7">
    <location>
        <begin position="403"/>
        <end position="537"/>
    </location>
</feature>
<accession>A0A4R1C2X8</accession>
<keyword evidence="6" id="KW-0474">Menaquinone biosynthesis</keyword>
<dbReference type="PANTHER" id="PTHR42916">
    <property type="entry name" value="2-SUCCINYL-5-ENOLPYRUVYL-6-HYDROXY-3-CYCLOHEXENE-1-CARBOXYLATE SYNTHASE"/>
    <property type="match status" value="1"/>
</dbReference>
<dbReference type="HAMAP" id="MF_01659">
    <property type="entry name" value="MenD"/>
    <property type="match status" value="1"/>
</dbReference>
<dbReference type="Pfam" id="PF02775">
    <property type="entry name" value="TPP_enzyme_C"/>
    <property type="match status" value="1"/>
</dbReference>
<dbReference type="Proteomes" id="UP000295453">
    <property type="component" value="Unassembled WGS sequence"/>
</dbReference>
<keyword evidence="4 6" id="KW-0786">Thiamine pyrophosphate</keyword>
<dbReference type="GO" id="GO:0030976">
    <property type="term" value="F:thiamine pyrophosphate binding"/>
    <property type="evidence" value="ECO:0007669"/>
    <property type="project" value="UniProtKB-UniRule"/>
</dbReference>
<comment type="cofactor">
    <cofactor evidence="6">
        <name>thiamine diphosphate</name>
        <dbReference type="ChEBI" id="CHEBI:58937"/>
    </cofactor>
    <text evidence="6">Binds 1 thiamine pyrophosphate per subunit.</text>
</comment>
<comment type="catalytic activity">
    <reaction evidence="6">
        <text>isochorismate + 2-oxoglutarate + H(+) = 5-enolpyruvoyl-6-hydroxy-2-succinyl-cyclohex-3-ene-1-carboxylate + CO2</text>
        <dbReference type="Rhea" id="RHEA:25593"/>
        <dbReference type="ChEBI" id="CHEBI:15378"/>
        <dbReference type="ChEBI" id="CHEBI:16526"/>
        <dbReference type="ChEBI" id="CHEBI:16810"/>
        <dbReference type="ChEBI" id="CHEBI:29780"/>
        <dbReference type="ChEBI" id="CHEBI:58818"/>
        <dbReference type="EC" id="2.2.1.9"/>
    </reaction>
</comment>
<keyword evidence="5 6" id="KW-0464">Manganese</keyword>
<evidence type="ECO:0000256" key="1">
    <source>
        <dbReference type="ARBA" id="ARBA00022679"/>
    </source>
</evidence>
<evidence type="ECO:0000259" key="8">
    <source>
        <dbReference type="Pfam" id="PF02776"/>
    </source>
</evidence>
<evidence type="ECO:0000256" key="2">
    <source>
        <dbReference type="ARBA" id="ARBA00022723"/>
    </source>
</evidence>
<keyword evidence="1 6" id="KW-0808">Transferase</keyword>
<dbReference type="SUPFAM" id="SSF52518">
    <property type="entry name" value="Thiamin diphosphate-binding fold (THDP-binding)"/>
    <property type="match status" value="2"/>
</dbReference>
<evidence type="ECO:0000313" key="10">
    <source>
        <dbReference type="Proteomes" id="UP000295453"/>
    </source>
</evidence>
<sequence>MNASTDLARACVQALIDAGVTELVLAPGSRNAPLAFAAYDADRAGLLRLHTRIDERTAGFLALGLTKAGRRAAVACTSGTAVANLFPAVMEAAHTGLPLVVVTADRPASLRGTGASQTTDQVDVFGKFARFLDIDALAPVDNAAGRRPAYLATEGTSFDDLRSLLAFPFGWFSYDGRAPSAVAHLNVQFELPLTPPDGAPPAYTEKVAEPGSCRVPMSPDDAHQLVAGPRTVVVAGDDAGARARQIAEAGGWPLFAEPTSGSRTGANALRTYRLLLDTELGQTIERVVVVGHPTLSRPIARLLARDDVEVVSQRSAGIWSERPFPVTTEHDAIWAPETAGDTAWLDSWRELDRATGRLLDQLLHQQPDLTPWEVAAAVHAALPSGGLLVVGASSPIRDLDVMARPMPVGGRRKMIANRGLAGIDGTVSTAIGAALARSARDSEARTIALMGDVTFLHDAGALVIGPEEPRPDLTIVVVNDDGGSIFTMLEQGAPAYAEQYDRLFGTPHGVDLGSLCASTRTPHWKVESLPELQQALASPNGGIEVIEVRVRRDNRRELDAAIRSLA</sequence>
<dbReference type="InterPro" id="IPR029061">
    <property type="entry name" value="THDP-binding"/>
</dbReference>
<dbReference type="Gene3D" id="3.40.50.1220">
    <property type="entry name" value="TPP-binding domain"/>
    <property type="match status" value="1"/>
</dbReference>
<protein>
    <recommendedName>
        <fullName evidence="6">2-succinyl-5-enolpyruvyl-6-hydroxy-3-cyclohexene-1-carboxylate synthase</fullName>
        <shortName evidence="6">SEPHCHC synthase</shortName>
        <ecNumber evidence="6">2.2.1.9</ecNumber>
    </recommendedName>
    <alternativeName>
        <fullName evidence="6">Menaquinone biosynthesis protein MenD</fullName>
    </alternativeName>
</protein>
<dbReference type="RefSeq" id="WP_131583370.1">
    <property type="nucleotide sequence ID" value="NZ_SJZJ01000013.1"/>
</dbReference>